<keyword evidence="3" id="KW-1185">Reference proteome</keyword>
<evidence type="ECO:0000313" key="3">
    <source>
        <dbReference type="Proteomes" id="UP001139089"/>
    </source>
</evidence>
<accession>A0A9X1T8P1</accession>
<evidence type="ECO:0000256" key="1">
    <source>
        <dbReference type="SAM" id="SignalP"/>
    </source>
</evidence>
<gene>
    <name evidence="2" type="ORF">LRX75_18115</name>
</gene>
<evidence type="ECO:0000313" key="2">
    <source>
        <dbReference type="EMBL" id="MCD7110953.1"/>
    </source>
</evidence>
<comment type="caution">
    <text evidence="2">The sequence shown here is derived from an EMBL/GenBank/DDBJ whole genome shotgun (WGS) entry which is preliminary data.</text>
</comment>
<name>A0A9X1T8P1_9HYPH</name>
<dbReference type="RefSeq" id="WP_231816075.1">
    <property type="nucleotide sequence ID" value="NZ_JAJOZR010000012.1"/>
</dbReference>
<proteinExistence type="predicted"/>
<organism evidence="2 3">
    <name type="scientific">Rhizobium quercicola</name>
    <dbReference type="NCBI Taxonomy" id="2901226"/>
    <lineage>
        <taxon>Bacteria</taxon>
        <taxon>Pseudomonadati</taxon>
        <taxon>Pseudomonadota</taxon>
        <taxon>Alphaproteobacteria</taxon>
        <taxon>Hyphomicrobiales</taxon>
        <taxon>Rhizobiaceae</taxon>
        <taxon>Rhizobium/Agrobacterium group</taxon>
        <taxon>Rhizobium</taxon>
    </lineage>
</organism>
<evidence type="ECO:0008006" key="4">
    <source>
        <dbReference type="Google" id="ProtNLM"/>
    </source>
</evidence>
<dbReference type="EMBL" id="JAJOZR010000012">
    <property type="protein sequence ID" value="MCD7110953.1"/>
    <property type="molecule type" value="Genomic_DNA"/>
</dbReference>
<dbReference type="AlphaFoldDB" id="A0A9X1T8P1"/>
<reference evidence="2" key="1">
    <citation type="submission" date="2021-12" db="EMBL/GenBank/DDBJ databases">
        <authorList>
            <person name="Li Y."/>
        </authorList>
    </citation>
    <scope>NUCLEOTIDE SEQUENCE</scope>
    <source>
        <strain evidence="2">DKSPLA3</strain>
    </source>
</reference>
<keyword evidence="1" id="KW-0732">Signal</keyword>
<feature type="signal peptide" evidence="1">
    <location>
        <begin position="1"/>
        <end position="19"/>
    </location>
</feature>
<feature type="chain" id="PRO_5040782965" description="PilZ domain-containing protein" evidence="1">
    <location>
        <begin position="20"/>
        <end position="186"/>
    </location>
</feature>
<sequence>MVGHTVSRIAAFAGLLALAGCNTPDTGGAIDAGASAASATPAVIQAKCPQVFMRDATSVYRTYAKGAKDDPTQIIYQASLVDSTRQCVQSDTTLTVNVVVQGRVTTGPAGGPGTINLPIRVTASDENNTLFSEVTQLPVTVQAGTGAQQFIFTKSAPINGGAGDFAKVYVGFDTAPAAAAPKKKRK</sequence>
<protein>
    <recommendedName>
        <fullName evidence="4">PilZ domain-containing protein</fullName>
    </recommendedName>
</protein>
<dbReference type="Proteomes" id="UP001139089">
    <property type="component" value="Unassembled WGS sequence"/>
</dbReference>